<evidence type="ECO:0000313" key="3">
    <source>
        <dbReference type="EMBL" id="RCK79310.1"/>
    </source>
</evidence>
<keyword evidence="2" id="KW-0732">Signal</keyword>
<evidence type="ECO:0000256" key="1">
    <source>
        <dbReference type="SAM" id="MobiDB-lite"/>
    </source>
</evidence>
<sequence>MTSQHVSFPRFSILLAILATLATLALTTPLQAGPFDDQIVRLSAGDTHDSPAVSPSRQRPPAPPRQPAPPVPPPSNGGYVSANVGPFSVTVSGNGRDPAGVSIGFSALGGKASISNNGTVCAGVSLKGGAGPFGAVGQSICRDPRTPYLKTTTNAGIGVGLGIDAISVSITGGAYHSRYLPVGAPIR</sequence>
<feature type="region of interest" description="Disordered" evidence="1">
    <location>
        <begin position="45"/>
        <end position="79"/>
    </location>
</feature>
<comment type="caution">
    <text evidence="3">The sequence shown here is derived from an EMBL/GenBank/DDBJ whole genome shotgun (WGS) entry which is preliminary data.</text>
</comment>
<evidence type="ECO:0000313" key="4">
    <source>
        <dbReference type="Proteomes" id="UP000252355"/>
    </source>
</evidence>
<evidence type="ECO:0000256" key="2">
    <source>
        <dbReference type="SAM" id="SignalP"/>
    </source>
</evidence>
<dbReference type="Proteomes" id="UP000252355">
    <property type="component" value="Unassembled WGS sequence"/>
</dbReference>
<dbReference type="EMBL" id="QOQW01000014">
    <property type="protein sequence ID" value="RCK79310.1"/>
    <property type="molecule type" value="Genomic_DNA"/>
</dbReference>
<organism evidence="3 4">
    <name type="scientific">Candidatus Ozemobacter sibiricus</name>
    <dbReference type="NCBI Taxonomy" id="2268124"/>
    <lineage>
        <taxon>Bacteria</taxon>
        <taxon>Candidatus Ozemobacteria</taxon>
        <taxon>Candidatus Ozemobacterales</taxon>
        <taxon>Candidatus Ozemobacteraceae</taxon>
        <taxon>Candidatus Ozemobacter</taxon>
    </lineage>
</organism>
<name>A0A367ZMN5_9BACT</name>
<feature type="chain" id="PRO_5016917638" evidence="2">
    <location>
        <begin position="33"/>
        <end position="187"/>
    </location>
</feature>
<protein>
    <submittedName>
        <fullName evidence="3">Uncharacterized protein</fullName>
    </submittedName>
</protein>
<feature type="compositionally biased region" description="Pro residues" evidence="1">
    <location>
        <begin position="58"/>
        <end position="75"/>
    </location>
</feature>
<accession>A0A367ZMN5</accession>
<gene>
    <name evidence="3" type="ORF">OZSIB_0181</name>
</gene>
<proteinExistence type="predicted"/>
<reference evidence="3 4" key="1">
    <citation type="submission" date="2018-05" db="EMBL/GenBank/DDBJ databases">
        <title>A metagenomic window into the 2 km-deep terrestrial subsurface aquifer revealed taxonomically and functionally diverse microbial community comprising novel uncultured bacterial lineages.</title>
        <authorList>
            <person name="Kadnikov V.V."/>
            <person name="Mardanov A.V."/>
            <person name="Beletsky A.V."/>
            <person name="Banks D."/>
            <person name="Pimenov N.V."/>
            <person name="Frank Y.A."/>
            <person name="Karnachuk O.V."/>
            <person name="Ravin N.V."/>
        </authorList>
    </citation>
    <scope>NUCLEOTIDE SEQUENCE [LARGE SCALE GENOMIC DNA]</scope>
    <source>
        <strain evidence="3">BY5</strain>
    </source>
</reference>
<dbReference type="AlphaFoldDB" id="A0A367ZMN5"/>
<feature type="signal peptide" evidence="2">
    <location>
        <begin position="1"/>
        <end position="32"/>
    </location>
</feature>